<dbReference type="Proteomes" id="UP000824123">
    <property type="component" value="Unassembled WGS sequence"/>
</dbReference>
<feature type="transmembrane region" description="Helical" evidence="7">
    <location>
        <begin position="223"/>
        <end position="246"/>
    </location>
</feature>
<keyword evidence="5 7" id="KW-1133">Transmembrane helix</keyword>
<comment type="caution">
    <text evidence="8">The sequence shown here is derived from an EMBL/GenBank/DDBJ whole genome shotgun (WGS) entry which is preliminary data.</text>
</comment>
<protein>
    <submittedName>
        <fullName evidence="8">AEC family transporter</fullName>
    </submittedName>
</protein>
<evidence type="ECO:0000313" key="9">
    <source>
        <dbReference type="Proteomes" id="UP000824123"/>
    </source>
</evidence>
<feature type="transmembrane region" description="Helical" evidence="7">
    <location>
        <begin position="6"/>
        <end position="29"/>
    </location>
</feature>
<evidence type="ECO:0000256" key="2">
    <source>
        <dbReference type="ARBA" id="ARBA00022448"/>
    </source>
</evidence>
<dbReference type="PANTHER" id="PTHR36838:SF1">
    <property type="entry name" value="SLR1864 PROTEIN"/>
    <property type="match status" value="1"/>
</dbReference>
<organism evidence="8 9">
    <name type="scientific">Candidatus Fimadaptatus faecigallinarum</name>
    <dbReference type="NCBI Taxonomy" id="2840814"/>
    <lineage>
        <taxon>Bacteria</taxon>
        <taxon>Bacillati</taxon>
        <taxon>Bacillota</taxon>
        <taxon>Clostridia</taxon>
        <taxon>Eubacteriales</taxon>
        <taxon>Candidatus Fimadaptatus</taxon>
    </lineage>
</organism>
<evidence type="ECO:0000256" key="5">
    <source>
        <dbReference type="ARBA" id="ARBA00022989"/>
    </source>
</evidence>
<feature type="transmembrane region" description="Helical" evidence="7">
    <location>
        <begin position="65"/>
        <end position="84"/>
    </location>
</feature>
<evidence type="ECO:0000256" key="4">
    <source>
        <dbReference type="ARBA" id="ARBA00022692"/>
    </source>
</evidence>
<proteinExistence type="predicted"/>
<accession>A0A9D1S559</accession>
<gene>
    <name evidence="8" type="ORF">IAC59_08845</name>
</gene>
<feature type="transmembrane region" description="Helical" evidence="7">
    <location>
        <begin position="252"/>
        <end position="273"/>
    </location>
</feature>
<evidence type="ECO:0000256" key="7">
    <source>
        <dbReference type="SAM" id="Phobius"/>
    </source>
</evidence>
<reference evidence="8" key="1">
    <citation type="submission" date="2020-10" db="EMBL/GenBank/DDBJ databases">
        <authorList>
            <person name="Gilroy R."/>
        </authorList>
    </citation>
    <scope>NUCLEOTIDE SEQUENCE</scope>
    <source>
        <strain evidence="8">ChiSxjej2B14-8506</strain>
    </source>
</reference>
<keyword evidence="3" id="KW-1003">Cell membrane</keyword>
<feature type="transmembrane region" description="Helical" evidence="7">
    <location>
        <begin position="41"/>
        <end position="59"/>
    </location>
</feature>
<feature type="transmembrane region" description="Helical" evidence="7">
    <location>
        <begin position="191"/>
        <end position="211"/>
    </location>
</feature>
<dbReference type="GO" id="GO:0016020">
    <property type="term" value="C:membrane"/>
    <property type="evidence" value="ECO:0007669"/>
    <property type="project" value="UniProtKB-SubCell"/>
</dbReference>
<keyword evidence="2" id="KW-0813">Transport</keyword>
<evidence type="ECO:0000256" key="1">
    <source>
        <dbReference type="ARBA" id="ARBA00004141"/>
    </source>
</evidence>
<comment type="subcellular location">
    <subcellularLocation>
        <location evidence="1">Membrane</location>
        <topology evidence="1">Multi-pass membrane protein</topology>
    </subcellularLocation>
</comment>
<feature type="transmembrane region" description="Helical" evidence="7">
    <location>
        <begin position="160"/>
        <end position="179"/>
    </location>
</feature>
<keyword evidence="4 7" id="KW-0812">Transmembrane</keyword>
<sequence>MEVFTSALGAVLTLFVFMAGGYVFARWGLVKPDFSPQLSGVVFKFFFPLMLLKVILLQTDIASVVAGWRLLVISTALIALGIPLGKLVAHLMKGRIAVAPAQFATMFPNYIFMGMPVILAMYGEIASATLVMYSLPMSLLVSTLGYMVMASTGGVNWRAAFNPCTVAIVVGLIWLALGVPVPGFVAEVITLGNNVVSPVAMFQVGMVIASFKFQGVGELRDAALFSALRLVGLPLVVAVVLTLVGLRGLEVSVPAMVTAMPVAANMTITAGAVGRHEEISGQLVFVSTVLSLITIPLMAVVVDMILGLVA</sequence>
<feature type="transmembrane region" description="Helical" evidence="7">
    <location>
        <begin position="96"/>
        <end position="119"/>
    </location>
</feature>
<feature type="transmembrane region" description="Helical" evidence="7">
    <location>
        <begin position="285"/>
        <end position="309"/>
    </location>
</feature>
<dbReference type="PANTHER" id="PTHR36838">
    <property type="entry name" value="AUXIN EFFLUX CARRIER FAMILY PROTEIN"/>
    <property type="match status" value="1"/>
</dbReference>
<name>A0A9D1S559_9FIRM</name>
<dbReference type="InterPro" id="IPR004776">
    <property type="entry name" value="Mem_transp_PIN-like"/>
</dbReference>
<evidence type="ECO:0000313" key="8">
    <source>
        <dbReference type="EMBL" id="HIU47345.1"/>
    </source>
</evidence>
<evidence type="ECO:0000256" key="3">
    <source>
        <dbReference type="ARBA" id="ARBA00022475"/>
    </source>
</evidence>
<evidence type="ECO:0000256" key="6">
    <source>
        <dbReference type="ARBA" id="ARBA00023136"/>
    </source>
</evidence>
<feature type="transmembrane region" description="Helical" evidence="7">
    <location>
        <begin position="125"/>
        <end position="148"/>
    </location>
</feature>
<reference evidence="8" key="2">
    <citation type="journal article" date="2021" name="PeerJ">
        <title>Extensive microbial diversity within the chicken gut microbiome revealed by metagenomics and culture.</title>
        <authorList>
            <person name="Gilroy R."/>
            <person name="Ravi A."/>
            <person name="Getino M."/>
            <person name="Pursley I."/>
            <person name="Horton D.L."/>
            <person name="Alikhan N.F."/>
            <person name="Baker D."/>
            <person name="Gharbi K."/>
            <person name="Hall N."/>
            <person name="Watson M."/>
            <person name="Adriaenssens E.M."/>
            <person name="Foster-Nyarko E."/>
            <person name="Jarju S."/>
            <person name="Secka A."/>
            <person name="Antonio M."/>
            <person name="Oren A."/>
            <person name="Chaudhuri R.R."/>
            <person name="La Ragione R."/>
            <person name="Hildebrand F."/>
            <person name="Pallen M.J."/>
        </authorList>
    </citation>
    <scope>NUCLEOTIDE SEQUENCE</scope>
    <source>
        <strain evidence="8">ChiSxjej2B14-8506</strain>
    </source>
</reference>
<dbReference type="GO" id="GO:0055085">
    <property type="term" value="P:transmembrane transport"/>
    <property type="evidence" value="ECO:0007669"/>
    <property type="project" value="InterPro"/>
</dbReference>
<dbReference type="EMBL" id="DVNK01000052">
    <property type="protein sequence ID" value="HIU47345.1"/>
    <property type="molecule type" value="Genomic_DNA"/>
</dbReference>
<dbReference type="AlphaFoldDB" id="A0A9D1S559"/>
<keyword evidence="6 7" id="KW-0472">Membrane</keyword>
<dbReference type="Pfam" id="PF03547">
    <property type="entry name" value="Mem_trans"/>
    <property type="match status" value="1"/>
</dbReference>